<evidence type="ECO:0000313" key="1">
    <source>
        <dbReference type="EMBL" id="EFA8786019.1"/>
    </source>
</evidence>
<dbReference type="EMBL" id="AASCBU010000022">
    <property type="protein sequence ID" value="EFA8786019.1"/>
    <property type="molecule type" value="Genomic_DNA"/>
</dbReference>
<sequence length="595" mass="68720">MNKLLSYYQKELSFLKKHGKIFSEKFPKIARRLGFQNGESEDPHVERLVESFAFLTARIHQRLDEDLPEVMEALLNNIAPQFLHSYPSASIVAIEPHSISSGLTSAHMVPAGSKIYARDEKDFVYEFCTIYQTEVLPLTIKDVNLTHNKNDAAWHLKIKMKAWSGVSLNIESIRFYLNGAENIVGTIYTLLLSELNTLSLKLDDQAYQLTTNDIHSVGFDEFETMLPQSGNISYLHSMMMDYFSFSKKFHFIDISLPKGIKISSNNDIIIEAVFNNCYMSHDLDRIEHNINQEFFKINCTPIINLFKKRAEPIVFSEEKLEYKVLGDIRYSREVIVWSVNRVMLQKKENNVIKNIAINPLLGLEHSNRNRDYNIYWQSFRRQEVCGDGYTETVYLKFSRDEDEAIILDSEDIITMEVYCTNGNLPFTYPILYFESEIPVPEIKISSLCRPTSIINPISMSKINWRVISQLSLNHILYSGSNGASMLREMLSIYNYNQNPGNERLINWIIDLKITPITSRLSMTNPGSIANGVSILITFEHSAYTDPEYYLFCSFIERLLGLYAPVNSFTRVVTQIENETHTRKIWPIRAGRLSWL</sequence>
<accession>A0A8S7B208</accession>
<dbReference type="InterPro" id="IPR010272">
    <property type="entry name" value="T6SS_TssF"/>
</dbReference>
<dbReference type="AlphaFoldDB" id="A0A8S7B208"/>
<reference evidence="1 2" key="1">
    <citation type="submission" date="2018-08" db="EMBL/GenBank/DDBJ databases">
        <authorList>
            <consortium name="PulseNet: The National Subtyping Network for Foodborne Disease Surveillance"/>
            <person name="Tarr C.L."/>
            <person name="Trees E."/>
            <person name="Katz L.S."/>
            <person name="Carleton-Romer H.A."/>
            <person name="Stroika S."/>
            <person name="Kucerova Z."/>
            <person name="Roache K.F."/>
            <person name="Sabol A.L."/>
            <person name="Besser J."/>
            <person name="Gerner-Smidt P."/>
        </authorList>
    </citation>
    <scope>NUCLEOTIDE SEQUENCE [LARGE SCALE GENOMIC DNA]</scope>
    <source>
        <strain evidence="1 2">PNUSAE011918</strain>
    </source>
</reference>
<evidence type="ECO:0000313" key="2">
    <source>
        <dbReference type="Proteomes" id="UP000567387"/>
    </source>
</evidence>
<dbReference type="PANTHER" id="PTHR35370">
    <property type="entry name" value="CYTOPLASMIC PROTEIN-RELATED-RELATED"/>
    <property type="match status" value="1"/>
</dbReference>
<organism evidence="1 2">
    <name type="scientific">Escherichia coli</name>
    <dbReference type="NCBI Taxonomy" id="562"/>
    <lineage>
        <taxon>Bacteria</taxon>
        <taxon>Pseudomonadati</taxon>
        <taxon>Pseudomonadota</taxon>
        <taxon>Gammaproteobacteria</taxon>
        <taxon>Enterobacterales</taxon>
        <taxon>Enterobacteriaceae</taxon>
        <taxon>Escherichia</taxon>
    </lineage>
</organism>
<protein>
    <submittedName>
        <fullName evidence="1">Type VI secretion system baseplate subunit TssF</fullName>
    </submittedName>
</protein>
<proteinExistence type="predicted"/>
<dbReference type="Proteomes" id="UP000567387">
    <property type="component" value="Unassembled WGS sequence"/>
</dbReference>
<dbReference type="PIRSF" id="PIRSF028304">
    <property type="entry name" value="UCP028304"/>
    <property type="match status" value="1"/>
</dbReference>
<dbReference type="Pfam" id="PF05947">
    <property type="entry name" value="T6SS_TssF"/>
    <property type="match status" value="1"/>
</dbReference>
<dbReference type="NCBIfam" id="TIGR03359">
    <property type="entry name" value="VI_chp_6"/>
    <property type="match status" value="1"/>
</dbReference>
<dbReference type="PANTHER" id="PTHR35370:SF1">
    <property type="entry name" value="TYPE VI SECRETION SYSTEM COMPONENT TSSF1"/>
    <property type="match status" value="1"/>
</dbReference>
<comment type="caution">
    <text evidence="1">The sequence shown here is derived from an EMBL/GenBank/DDBJ whole genome shotgun (WGS) entry which is preliminary data.</text>
</comment>
<name>A0A8S7B208_ECOLX</name>
<gene>
    <name evidence="1" type="primary">tssF</name>
    <name evidence="1" type="ORF">C2R31_003914</name>
</gene>